<proteinExistence type="predicted"/>
<evidence type="ECO:0000313" key="2">
    <source>
        <dbReference type="Proteomes" id="UP000827092"/>
    </source>
</evidence>
<accession>A0AAV6UM04</accession>
<dbReference type="AlphaFoldDB" id="A0AAV6UM04"/>
<keyword evidence="2" id="KW-1185">Reference proteome</keyword>
<gene>
    <name evidence="1" type="ORF">JTE90_005138</name>
</gene>
<reference evidence="1 2" key="1">
    <citation type="journal article" date="2022" name="Nat. Ecol. Evol.">
        <title>A masculinizing supergene underlies an exaggerated male reproductive morph in a spider.</title>
        <authorList>
            <person name="Hendrickx F."/>
            <person name="De Corte Z."/>
            <person name="Sonet G."/>
            <person name="Van Belleghem S.M."/>
            <person name="Kostlbacher S."/>
            <person name="Vangestel C."/>
        </authorList>
    </citation>
    <scope>NUCLEOTIDE SEQUENCE [LARGE SCALE GENOMIC DNA]</scope>
    <source>
        <strain evidence="1">W744_W776</strain>
    </source>
</reference>
<comment type="caution">
    <text evidence="1">The sequence shown here is derived from an EMBL/GenBank/DDBJ whole genome shotgun (WGS) entry which is preliminary data.</text>
</comment>
<name>A0AAV6UM04_9ARAC</name>
<dbReference type="Proteomes" id="UP000827092">
    <property type="component" value="Unassembled WGS sequence"/>
</dbReference>
<dbReference type="EMBL" id="JAFNEN010000344">
    <property type="protein sequence ID" value="KAG8185159.1"/>
    <property type="molecule type" value="Genomic_DNA"/>
</dbReference>
<protein>
    <submittedName>
        <fullName evidence="1">Uncharacterized protein</fullName>
    </submittedName>
</protein>
<sequence>MENAHRNENSSALIITTQPRCHVTARGSDVGDIPGDMFGDRKSIVIPPTISSINQDFHKFPPKISENAFLFIPYRHAPPPSPKPDYHFQKVPVYKEVVVKDGGHSYKHSYGDGHKYGSSYGDGHVKVYTNEPHIKGHRFSKGYGSGSSIHFPGPSSTHFQASAYAHPPKKGGTFLSFEASIKSKPHIPHIEYAHPIPEGHYKGTEIGHLRDEYEAGLIRTEYVQPIGHHKGTEYVQPVEHHKGTDYIEPVGHHKGTEYVQPGGHYDAEYVLQDGHHKGTQYIQPGEHHKGTDYVVQDGHDKGTEYALQNGHHKGTDYIVQEGHHKGTEYVQPGGHHKGTDYAIQEGHQKGTEYIQPGEYHKGTQGGHHKGTEYIQPSKGGQKPYVPQQYNFIKSVGGGYKMSDYLPVKSTGHHGFDEKPNKYITTSHVAIPPGEGQTYASISAAHQASHAPKAYDGKEYADLGVRQPVQDEYGDESGYLDDSMPAYKYPPTRYYAKRNGVAAPNLSSESALYAGFGTSVYGDSYARVTYRPKNLRISIKAFRH</sequence>
<evidence type="ECO:0000313" key="1">
    <source>
        <dbReference type="EMBL" id="KAG8185159.1"/>
    </source>
</evidence>
<organism evidence="1 2">
    <name type="scientific">Oedothorax gibbosus</name>
    <dbReference type="NCBI Taxonomy" id="931172"/>
    <lineage>
        <taxon>Eukaryota</taxon>
        <taxon>Metazoa</taxon>
        <taxon>Ecdysozoa</taxon>
        <taxon>Arthropoda</taxon>
        <taxon>Chelicerata</taxon>
        <taxon>Arachnida</taxon>
        <taxon>Araneae</taxon>
        <taxon>Araneomorphae</taxon>
        <taxon>Entelegynae</taxon>
        <taxon>Araneoidea</taxon>
        <taxon>Linyphiidae</taxon>
        <taxon>Erigoninae</taxon>
        <taxon>Oedothorax</taxon>
    </lineage>
</organism>